<dbReference type="SFLD" id="SFLDG00358">
    <property type="entry name" value="Main_(cytGST)"/>
    <property type="match status" value="1"/>
</dbReference>
<dbReference type="Gene3D" id="1.20.1050.10">
    <property type="match status" value="1"/>
</dbReference>
<dbReference type="PROSITE" id="PS50404">
    <property type="entry name" value="GST_NTER"/>
    <property type="match status" value="1"/>
</dbReference>
<name>A0AAV9EIC6_ACOCL</name>
<dbReference type="InterPro" id="IPR036282">
    <property type="entry name" value="Glutathione-S-Trfase_C_sf"/>
</dbReference>
<dbReference type="Pfam" id="PF13410">
    <property type="entry name" value="GST_C_2"/>
    <property type="match status" value="1"/>
</dbReference>
<dbReference type="InterPro" id="IPR040079">
    <property type="entry name" value="Glutathione_S-Trfase"/>
</dbReference>
<dbReference type="InterPro" id="IPR036249">
    <property type="entry name" value="Thioredoxin-like_sf"/>
</dbReference>
<comment type="similarity">
    <text evidence="1">Belongs to the GST superfamily. HSP26 family.</text>
</comment>
<dbReference type="PANTHER" id="PTHR44328">
    <property type="entry name" value="GLUTATHIONE S-TRANSFERASE L1"/>
    <property type="match status" value="1"/>
</dbReference>
<dbReference type="PANTHER" id="PTHR44328:SF16">
    <property type="entry name" value="PROTEIN IN2-1 HOMOLOG B"/>
    <property type="match status" value="1"/>
</dbReference>
<accession>A0AAV9EIC6</accession>
<feature type="domain" description="GST N-terminal" evidence="2">
    <location>
        <begin position="26"/>
        <end position="107"/>
    </location>
</feature>
<reference evidence="3" key="1">
    <citation type="journal article" date="2023" name="Nat. Commun.">
        <title>Diploid and tetraploid genomes of Acorus and the evolution of monocots.</title>
        <authorList>
            <person name="Ma L."/>
            <person name="Liu K.W."/>
            <person name="Li Z."/>
            <person name="Hsiao Y.Y."/>
            <person name="Qi Y."/>
            <person name="Fu T."/>
            <person name="Tang G.D."/>
            <person name="Zhang D."/>
            <person name="Sun W.H."/>
            <person name="Liu D.K."/>
            <person name="Li Y."/>
            <person name="Chen G.Z."/>
            <person name="Liu X.D."/>
            <person name="Liao X.Y."/>
            <person name="Jiang Y.T."/>
            <person name="Yu X."/>
            <person name="Hao Y."/>
            <person name="Huang J."/>
            <person name="Zhao X.W."/>
            <person name="Ke S."/>
            <person name="Chen Y.Y."/>
            <person name="Wu W.L."/>
            <person name="Hsu J.L."/>
            <person name="Lin Y.F."/>
            <person name="Huang M.D."/>
            <person name="Li C.Y."/>
            <person name="Huang L."/>
            <person name="Wang Z.W."/>
            <person name="Zhao X."/>
            <person name="Zhong W.Y."/>
            <person name="Peng D.H."/>
            <person name="Ahmad S."/>
            <person name="Lan S."/>
            <person name="Zhang J.S."/>
            <person name="Tsai W.C."/>
            <person name="Van de Peer Y."/>
            <person name="Liu Z.J."/>
        </authorList>
    </citation>
    <scope>NUCLEOTIDE SEQUENCE</scope>
    <source>
        <strain evidence="3">CP</strain>
    </source>
</reference>
<dbReference type="EMBL" id="JAUJYO010000007">
    <property type="protein sequence ID" value="KAK1312699.1"/>
    <property type="molecule type" value="Genomic_DNA"/>
</dbReference>
<dbReference type="Proteomes" id="UP001180020">
    <property type="component" value="Unassembled WGS sequence"/>
</dbReference>
<evidence type="ECO:0000313" key="3">
    <source>
        <dbReference type="EMBL" id="KAK1312699.1"/>
    </source>
</evidence>
<keyword evidence="4" id="KW-1185">Reference proteome</keyword>
<dbReference type="Pfam" id="PF13417">
    <property type="entry name" value="GST_N_3"/>
    <property type="match status" value="1"/>
</dbReference>
<evidence type="ECO:0000259" key="2">
    <source>
        <dbReference type="PROSITE" id="PS50404"/>
    </source>
</evidence>
<organism evidence="3 4">
    <name type="scientific">Acorus calamus</name>
    <name type="common">Sweet flag</name>
    <dbReference type="NCBI Taxonomy" id="4465"/>
    <lineage>
        <taxon>Eukaryota</taxon>
        <taxon>Viridiplantae</taxon>
        <taxon>Streptophyta</taxon>
        <taxon>Embryophyta</taxon>
        <taxon>Tracheophyta</taxon>
        <taxon>Spermatophyta</taxon>
        <taxon>Magnoliopsida</taxon>
        <taxon>Liliopsida</taxon>
        <taxon>Acoraceae</taxon>
        <taxon>Acorus</taxon>
    </lineage>
</organism>
<dbReference type="InterPro" id="IPR004045">
    <property type="entry name" value="Glutathione_S-Trfase_N"/>
</dbReference>
<evidence type="ECO:0000256" key="1">
    <source>
        <dbReference type="ARBA" id="ARBA00009929"/>
    </source>
</evidence>
<dbReference type="GO" id="GO:0004364">
    <property type="term" value="F:glutathione transferase activity"/>
    <property type="evidence" value="ECO:0007669"/>
    <property type="project" value="InterPro"/>
</dbReference>
<dbReference type="InterPro" id="IPR044629">
    <property type="entry name" value="GSTL1/2/3"/>
</dbReference>
<dbReference type="FunFam" id="3.40.30.10:FF:000091">
    <property type="entry name" value="Glutathione S-transferase L2, chloroplastic"/>
    <property type="match status" value="1"/>
</dbReference>
<reference evidence="3" key="2">
    <citation type="submission" date="2023-06" db="EMBL/GenBank/DDBJ databases">
        <authorList>
            <person name="Ma L."/>
            <person name="Liu K.-W."/>
            <person name="Li Z."/>
            <person name="Hsiao Y.-Y."/>
            <person name="Qi Y."/>
            <person name="Fu T."/>
            <person name="Tang G."/>
            <person name="Zhang D."/>
            <person name="Sun W.-H."/>
            <person name="Liu D.-K."/>
            <person name="Li Y."/>
            <person name="Chen G.-Z."/>
            <person name="Liu X.-D."/>
            <person name="Liao X.-Y."/>
            <person name="Jiang Y.-T."/>
            <person name="Yu X."/>
            <person name="Hao Y."/>
            <person name="Huang J."/>
            <person name="Zhao X.-W."/>
            <person name="Ke S."/>
            <person name="Chen Y.-Y."/>
            <person name="Wu W.-L."/>
            <person name="Hsu J.-L."/>
            <person name="Lin Y.-F."/>
            <person name="Huang M.-D."/>
            <person name="Li C.-Y."/>
            <person name="Huang L."/>
            <person name="Wang Z.-W."/>
            <person name="Zhao X."/>
            <person name="Zhong W.-Y."/>
            <person name="Peng D.-H."/>
            <person name="Ahmad S."/>
            <person name="Lan S."/>
            <person name="Zhang J.-S."/>
            <person name="Tsai W.-C."/>
            <person name="Van De Peer Y."/>
            <person name="Liu Z.-J."/>
        </authorList>
    </citation>
    <scope>NUCLEOTIDE SEQUENCE</scope>
    <source>
        <strain evidence="3">CP</strain>
        <tissue evidence="3">Leaves</tissue>
    </source>
</reference>
<dbReference type="SUPFAM" id="SSF52833">
    <property type="entry name" value="Thioredoxin-like"/>
    <property type="match status" value="1"/>
</dbReference>
<comment type="caution">
    <text evidence="3">The sequence shown here is derived from an EMBL/GenBank/DDBJ whole genome shotgun (WGS) entry which is preliminary data.</text>
</comment>
<dbReference type="AlphaFoldDB" id="A0AAV9EIC6"/>
<protein>
    <recommendedName>
        <fullName evidence="2">GST N-terminal domain-containing protein</fullName>
    </recommendedName>
</protein>
<gene>
    <name evidence="3" type="ORF">QJS10_CPA07g01071</name>
</gene>
<dbReference type="FunFam" id="1.20.1050.10:FF:000041">
    <property type="entry name" value="Lambda class glutathione S-transferase"/>
    <property type="match status" value="1"/>
</dbReference>
<dbReference type="SUPFAM" id="SSF47616">
    <property type="entry name" value="GST C-terminal domain-like"/>
    <property type="match status" value="1"/>
</dbReference>
<dbReference type="Gene3D" id="3.40.30.10">
    <property type="entry name" value="Glutaredoxin"/>
    <property type="match status" value="1"/>
</dbReference>
<proteinExistence type="inferred from homology"/>
<dbReference type="SFLD" id="SFLDS00019">
    <property type="entry name" value="Glutathione_Transferase_(cytos"/>
    <property type="match status" value="1"/>
</dbReference>
<evidence type="ECO:0000313" key="4">
    <source>
        <dbReference type="Proteomes" id="UP001180020"/>
    </source>
</evidence>
<sequence>MAEVKSQEVLPPILGANSDPPSVFDGTTRLYLSYNCPYAQRVWVARNFKGLQETIKLVPFDLKNRPAWYKEKVYPENKVPALEHNDKIISESLDLLKYVDTHFEGPSLLPDDSVKREFAEELINYSGSFNTLMFTSIKSKGDTESEVGAALGKIEDALSKFSDGPFFLGHFSRVDIAYVPFIERFQKYFLEEKTYDITKGRPKLAQWIEEMNKIEAYTSTKYNAHEQVADIKQRLSIK</sequence>